<comment type="caution">
    <text evidence="4">The sequence shown here is derived from an EMBL/GenBank/DDBJ whole genome shotgun (WGS) entry which is preliminary data.</text>
</comment>
<evidence type="ECO:0000313" key="4">
    <source>
        <dbReference type="EMBL" id="RIB01238.1"/>
    </source>
</evidence>
<dbReference type="Pfam" id="PF13516">
    <property type="entry name" value="LRR_6"/>
    <property type="match status" value="4"/>
</dbReference>
<organism evidence="4 5">
    <name type="scientific">Gigaspora rosea</name>
    <dbReference type="NCBI Taxonomy" id="44941"/>
    <lineage>
        <taxon>Eukaryota</taxon>
        <taxon>Fungi</taxon>
        <taxon>Fungi incertae sedis</taxon>
        <taxon>Mucoromycota</taxon>
        <taxon>Glomeromycotina</taxon>
        <taxon>Glomeromycetes</taxon>
        <taxon>Diversisporales</taxon>
        <taxon>Gigasporaceae</taxon>
        <taxon>Gigaspora</taxon>
    </lineage>
</organism>
<dbReference type="SUPFAM" id="SSF52047">
    <property type="entry name" value="RNI-like"/>
    <property type="match status" value="1"/>
</dbReference>
<accession>A0A397TWD8</accession>
<keyword evidence="5" id="KW-1185">Reference proteome</keyword>
<dbReference type="GO" id="GO:0005856">
    <property type="term" value="C:cytoskeleton"/>
    <property type="evidence" value="ECO:0007669"/>
    <property type="project" value="UniProtKB-SubCell"/>
</dbReference>
<protein>
    <submittedName>
        <fullName evidence="4">Uncharacterized protein</fullName>
    </submittedName>
</protein>
<evidence type="ECO:0000256" key="2">
    <source>
        <dbReference type="ARBA" id="ARBA00022490"/>
    </source>
</evidence>
<dbReference type="PANTHER" id="PTHR24107:SF2">
    <property type="entry name" value="NLR FAMILY CARD DOMAIN CONTAINING 3"/>
    <property type="match status" value="1"/>
</dbReference>
<dbReference type="AlphaFoldDB" id="A0A397TWD8"/>
<dbReference type="InterPro" id="IPR001611">
    <property type="entry name" value="Leu-rich_rpt"/>
</dbReference>
<dbReference type="InterPro" id="IPR052410">
    <property type="entry name" value="DRC5"/>
</dbReference>
<dbReference type="OrthoDB" id="120976at2759"/>
<evidence type="ECO:0000313" key="5">
    <source>
        <dbReference type="Proteomes" id="UP000266673"/>
    </source>
</evidence>
<name>A0A397TWD8_9GLOM</name>
<evidence type="ECO:0000256" key="1">
    <source>
        <dbReference type="ARBA" id="ARBA00004245"/>
    </source>
</evidence>
<dbReference type="PROSITE" id="PS51450">
    <property type="entry name" value="LRR"/>
    <property type="match status" value="1"/>
</dbReference>
<dbReference type="Proteomes" id="UP000266673">
    <property type="component" value="Unassembled WGS sequence"/>
</dbReference>
<evidence type="ECO:0000256" key="3">
    <source>
        <dbReference type="ARBA" id="ARBA00023212"/>
    </source>
</evidence>
<dbReference type="InterPro" id="IPR032675">
    <property type="entry name" value="LRR_dom_sf"/>
</dbReference>
<reference evidence="4 5" key="1">
    <citation type="submission" date="2018-06" db="EMBL/GenBank/DDBJ databases">
        <title>Comparative genomics reveals the genomic features of Rhizophagus irregularis, R. cerebriforme, R. diaphanum and Gigaspora rosea, and their symbiotic lifestyle signature.</title>
        <authorList>
            <person name="Morin E."/>
            <person name="San Clemente H."/>
            <person name="Chen E.C.H."/>
            <person name="De La Providencia I."/>
            <person name="Hainaut M."/>
            <person name="Kuo A."/>
            <person name="Kohler A."/>
            <person name="Murat C."/>
            <person name="Tang N."/>
            <person name="Roy S."/>
            <person name="Loubradou J."/>
            <person name="Henrissat B."/>
            <person name="Grigoriev I.V."/>
            <person name="Corradi N."/>
            <person name="Roux C."/>
            <person name="Martin F.M."/>
        </authorList>
    </citation>
    <scope>NUCLEOTIDE SEQUENCE [LARGE SCALE GENOMIC DNA]</scope>
    <source>
        <strain evidence="4 5">DAOM 194757</strain>
    </source>
</reference>
<gene>
    <name evidence="4" type="ORF">C2G38_2256284</name>
</gene>
<proteinExistence type="predicted"/>
<comment type="subcellular location">
    <subcellularLocation>
        <location evidence="1">Cytoplasm</location>
        <location evidence="1">Cytoskeleton</location>
    </subcellularLocation>
</comment>
<dbReference type="Gene3D" id="3.80.10.10">
    <property type="entry name" value="Ribonuclease Inhibitor"/>
    <property type="match status" value="1"/>
</dbReference>
<dbReference type="STRING" id="44941.A0A397TWD8"/>
<dbReference type="EMBL" id="QKWP01003237">
    <property type="protein sequence ID" value="RIB01238.1"/>
    <property type="molecule type" value="Genomic_DNA"/>
</dbReference>
<keyword evidence="3" id="KW-0206">Cytoskeleton</keyword>
<keyword evidence="2" id="KW-0963">Cytoplasm</keyword>
<dbReference type="PANTHER" id="PTHR24107">
    <property type="entry name" value="YNEIN REGULATORY COMPLEX SUBUNIT 5"/>
    <property type="match status" value="1"/>
</dbReference>
<sequence>MAFLLLTEVICEIFKNLNNNYKDLFHTFLLTVNEQAQLIPFKIDISVPLFNYASYITSIDGQILIRGVFDFLNEYEEKIVKAFFENENNLINLNLSNNQLGVDIREALTELDFSHNGLGYLGENVLINALCNNKTLTSIDISSNKLGSDIGETLAVTLCKNTSLTAINLSNNNLGCLRVQPIAYALIKNNNLISLNLSFNNLGSLGGKALENTLYYNNIYVSHFRYLL</sequence>